<dbReference type="Proteomes" id="UP001151760">
    <property type="component" value="Unassembled WGS sequence"/>
</dbReference>
<name>A0ABQ4WJ46_9ASTR</name>
<protein>
    <submittedName>
        <fullName evidence="1">Uncharacterized protein</fullName>
    </submittedName>
</protein>
<reference evidence="1" key="2">
    <citation type="submission" date="2022-01" db="EMBL/GenBank/DDBJ databases">
        <authorList>
            <person name="Yamashiro T."/>
            <person name="Shiraishi A."/>
            <person name="Satake H."/>
            <person name="Nakayama K."/>
        </authorList>
    </citation>
    <scope>NUCLEOTIDE SEQUENCE</scope>
</reference>
<proteinExistence type="predicted"/>
<accession>A0ABQ4WJ46</accession>
<evidence type="ECO:0000313" key="2">
    <source>
        <dbReference type="Proteomes" id="UP001151760"/>
    </source>
</evidence>
<comment type="caution">
    <text evidence="1">The sequence shown here is derived from an EMBL/GenBank/DDBJ whole genome shotgun (WGS) entry which is preliminary data.</text>
</comment>
<reference evidence="1" key="1">
    <citation type="journal article" date="2022" name="Int. J. Mol. Sci.">
        <title>Draft Genome of Tanacetum Coccineum: Genomic Comparison of Closely Related Tanacetum-Family Plants.</title>
        <authorList>
            <person name="Yamashiro T."/>
            <person name="Shiraishi A."/>
            <person name="Nakayama K."/>
            <person name="Satake H."/>
        </authorList>
    </citation>
    <scope>NUCLEOTIDE SEQUENCE</scope>
</reference>
<organism evidence="1 2">
    <name type="scientific">Tanacetum coccineum</name>
    <dbReference type="NCBI Taxonomy" id="301880"/>
    <lineage>
        <taxon>Eukaryota</taxon>
        <taxon>Viridiplantae</taxon>
        <taxon>Streptophyta</taxon>
        <taxon>Embryophyta</taxon>
        <taxon>Tracheophyta</taxon>
        <taxon>Spermatophyta</taxon>
        <taxon>Magnoliopsida</taxon>
        <taxon>eudicotyledons</taxon>
        <taxon>Gunneridae</taxon>
        <taxon>Pentapetalae</taxon>
        <taxon>asterids</taxon>
        <taxon>campanulids</taxon>
        <taxon>Asterales</taxon>
        <taxon>Asteraceae</taxon>
        <taxon>Asteroideae</taxon>
        <taxon>Anthemideae</taxon>
        <taxon>Anthemidinae</taxon>
        <taxon>Tanacetum</taxon>
    </lineage>
</organism>
<dbReference type="EMBL" id="BQNB010008690">
    <property type="protein sequence ID" value="GJS52922.1"/>
    <property type="molecule type" value="Genomic_DNA"/>
</dbReference>
<dbReference type="PANTHER" id="PTHR33223">
    <property type="entry name" value="CCHC-TYPE DOMAIN-CONTAINING PROTEIN"/>
    <property type="match status" value="1"/>
</dbReference>
<sequence length="363" mass="41934">MEQYVVLNRGNQASSVVKPEIGGNVDFEIKSQFMRELREETFSENKNDNAHEHVERVLDIVSLFNIPGVSHDAVMRCDLHKRAFIQRYCPPSKTAKQLEEIRNFKQEGDETLYQAWERYNDQLYKCPTHDINSYQKADHSQKWHDGSSSRNIDSSSNSKWIAAIVNKLHSLGRDMKKLKENVHAIQIGCQTCEGDHLDKECPLNKEVKRYDQPSSGERRPSLTEIINKYMEEAAKRHAEQDEWLNKFYQNAETNREAHDKIIQDLETKVRTLINDFEGRANGEKFKECKAICTKDGSLLYTSFFYSLEEIEYFSANLRFSDNERQEIDKSGIAESLAALEATLEIKKVPLLGIRKVSVTSNNS</sequence>
<keyword evidence="2" id="KW-1185">Reference proteome</keyword>
<gene>
    <name evidence="1" type="ORF">Tco_0626284</name>
</gene>
<dbReference type="PANTHER" id="PTHR33223:SF11">
    <property type="entry name" value="ELEMENT PROTEIN, PUTATIVE-RELATED"/>
    <property type="match status" value="1"/>
</dbReference>
<evidence type="ECO:0000313" key="1">
    <source>
        <dbReference type="EMBL" id="GJS52922.1"/>
    </source>
</evidence>